<keyword evidence="1" id="KW-1133">Transmembrane helix</keyword>
<sequence length="143" mass="16038">MKNFFHAISYLQYPLLLVMIYFVVTPLFNDFEEVFVSFNLALVFMGLSVSFSTLQDTSKTQNKASLKVWQSPRKGKLFLTLLGLLAMFFVVMGIMGMLFTFSTILSQIALGMVVTGVSIISMLKAALEMFENHRLDKNPASSA</sequence>
<name>A0ABU2ZUJ2_9ALTE</name>
<gene>
    <name evidence="2" type="ORF">RM552_09555</name>
</gene>
<reference evidence="2 3" key="1">
    <citation type="submission" date="2023-09" db="EMBL/GenBank/DDBJ databases">
        <authorList>
            <person name="Rey-Velasco X."/>
        </authorList>
    </citation>
    <scope>NUCLEOTIDE SEQUENCE [LARGE SCALE GENOMIC DNA]</scope>
    <source>
        <strain evidence="2 3">P117</strain>
    </source>
</reference>
<keyword evidence="3" id="KW-1185">Reference proteome</keyword>
<feature type="transmembrane region" description="Helical" evidence="1">
    <location>
        <begin position="104"/>
        <end position="127"/>
    </location>
</feature>
<dbReference type="RefSeq" id="WP_311368604.1">
    <property type="nucleotide sequence ID" value="NZ_JAVRHX010000002.1"/>
</dbReference>
<feature type="transmembrane region" description="Helical" evidence="1">
    <location>
        <begin position="75"/>
        <end position="98"/>
    </location>
</feature>
<keyword evidence="1" id="KW-0812">Transmembrane</keyword>
<accession>A0ABU2ZUJ2</accession>
<dbReference type="Proteomes" id="UP001253545">
    <property type="component" value="Unassembled WGS sequence"/>
</dbReference>
<dbReference type="EMBL" id="JAVRHX010000002">
    <property type="protein sequence ID" value="MDT0595087.1"/>
    <property type="molecule type" value="Genomic_DNA"/>
</dbReference>
<organism evidence="2 3">
    <name type="scientific">Glaciecola petra</name>
    <dbReference type="NCBI Taxonomy" id="3075602"/>
    <lineage>
        <taxon>Bacteria</taxon>
        <taxon>Pseudomonadati</taxon>
        <taxon>Pseudomonadota</taxon>
        <taxon>Gammaproteobacteria</taxon>
        <taxon>Alteromonadales</taxon>
        <taxon>Alteromonadaceae</taxon>
        <taxon>Glaciecola</taxon>
    </lineage>
</organism>
<evidence type="ECO:0000256" key="1">
    <source>
        <dbReference type="SAM" id="Phobius"/>
    </source>
</evidence>
<keyword evidence="1" id="KW-0472">Membrane</keyword>
<feature type="transmembrane region" description="Helical" evidence="1">
    <location>
        <begin position="7"/>
        <end position="28"/>
    </location>
</feature>
<proteinExistence type="predicted"/>
<protein>
    <recommendedName>
        <fullName evidence="4">Transmembrane protein</fullName>
    </recommendedName>
</protein>
<comment type="caution">
    <text evidence="2">The sequence shown here is derived from an EMBL/GenBank/DDBJ whole genome shotgun (WGS) entry which is preliminary data.</text>
</comment>
<evidence type="ECO:0008006" key="4">
    <source>
        <dbReference type="Google" id="ProtNLM"/>
    </source>
</evidence>
<evidence type="ECO:0000313" key="3">
    <source>
        <dbReference type="Proteomes" id="UP001253545"/>
    </source>
</evidence>
<evidence type="ECO:0000313" key="2">
    <source>
        <dbReference type="EMBL" id="MDT0595087.1"/>
    </source>
</evidence>
<feature type="transmembrane region" description="Helical" evidence="1">
    <location>
        <begin position="34"/>
        <end position="54"/>
    </location>
</feature>